<reference evidence="2 3" key="1">
    <citation type="submission" date="2019-08" db="EMBL/GenBank/DDBJ databases">
        <authorList>
            <person name="Chen S.-C."/>
            <person name="Lai M.-C."/>
            <person name="You Y.-T."/>
        </authorList>
    </citation>
    <scope>NUCLEOTIDE SEQUENCE [LARGE SCALE GENOMIC DNA]</scope>
    <source>
        <strain evidence="2 3">P2F9704a</strain>
    </source>
</reference>
<dbReference type="RefSeq" id="WP_255333390.1">
    <property type="nucleotide sequence ID" value="NZ_VOTZ01000029.1"/>
</dbReference>
<keyword evidence="2" id="KW-0347">Helicase</keyword>
<dbReference type="Proteomes" id="UP001524383">
    <property type="component" value="Unassembled WGS sequence"/>
</dbReference>
<keyword evidence="3" id="KW-1185">Reference proteome</keyword>
<keyword evidence="2" id="KW-0067">ATP-binding</keyword>
<comment type="caution">
    <text evidence="2">The sequence shown here is derived from an EMBL/GenBank/DDBJ whole genome shotgun (WGS) entry which is preliminary data.</text>
</comment>
<dbReference type="AlphaFoldDB" id="A0ABD4TQ51"/>
<dbReference type="InterPro" id="IPR007421">
    <property type="entry name" value="Schlafen_AlbA_2_dom"/>
</dbReference>
<proteinExistence type="predicted"/>
<dbReference type="InterPro" id="IPR038475">
    <property type="entry name" value="RecG_C_sf"/>
</dbReference>
<dbReference type="PANTHER" id="PTHR30595:SF6">
    <property type="entry name" value="SCHLAFEN ALBA-2 DOMAIN-CONTAINING PROTEIN"/>
    <property type="match status" value="1"/>
</dbReference>
<evidence type="ECO:0000313" key="2">
    <source>
        <dbReference type="EMBL" id="MCQ1539420.1"/>
    </source>
</evidence>
<evidence type="ECO:0000259" key="1">
    <source>
        <dbReference type="Pfam" id="PF04326"/>
    </source>
</evidence>
<dbReference type="PANTHER" id="PTHR30595">
    <property type="entry name" value="GLPR-RELATED TRANSCRIPTIONAL REPRESSOR"/>
    <property type="match status" value="1"/>
</dbReference>
<organism evidence="2 3">
    <name type="scientific">Methanocalculus taiwanensis</name>
    <dbReference type="NCBI Taxonomy" id="106207"/>
    <lineage>
        <taxon>Archaea</taxon>
        <taxon>Methanobacteriati</taxon>
        <taxon>Methanobacteriota</taxon>
        <taxon>Stenosarchaea group</taxon>
        <taxon>Methanomicrobia</taxon>
        <taxon>Methanomicrobiales</taxon>
        <taxon>Methanocalculaceae</taxon>
        <taxon>Methanocalculus</taxon>
    </lineage>
</organism>
<dbReference type="Gene3D" id="3.30.950.30">
    <property type="entry name" value="Schlafen, AAA domain"/>
    <property type="match status" value="1"/>
</dbReference>
<sequence length="384" mass="42762">MTPSDLKAIIATGEDSHRQFKQDITNADSLAAEMAAFANSEGGIILIGVADDGSTPGLTLRDVSRINQIISNAASQHVRSPLPVQTENINIGHDRIVIILTIPKGKDKPYFDKNGVIWLKVGSDKRRVNSREELCRLFQSVDQFHADELPTKAGIDRLDLLRFRAFLRDVYNLPYPESPEKLLNLLQNMNLATDDGMLNLAGVLLFAEKPEWIKPQFIIKAIRYPGNTIHVSQYIDSEDFSGTLSDIFEGAMGFVMRNLHKVQAGQNVNAPGVPEISPVVFEELLVNALVHRDYFISAPIRLFIFDNRIEIISPGNLPNNLTVAKIRSGNSNIRNPILVSFIAKGLLPYRGIGSGIKRALEEWPSIDFMDDREGSLFTATVHRH</sequence>
<dbReference type="EMBL" id="VOTZ01000029">
    <property type="protein sequence ID" value="MCQ1539420.1"/>
    <property type="molecule type" value="Genomic_DNA"/>
</dbReference>
<dbReference type="Pfam" id="PF04326">
    <property type="entry name" value="SLFN_AlbA_2"/>
    <property type="match status" value="1"/>
</dbReference>
<dbReference type="GO" id="GO:0004386">
    <property type="term" value="F:helicase activity"/>
    <property type="evidence" value="ECO:0007669"/>
    <property type="project" value="UniProtKB-KW"/>
</dbReference>
<feature type="domain" description="Schlafen AlbA-2" evidence="1">
    <location>
        <begin position="14"/>
        <end position="129"/>
    </location>
</feature>
<dbReference type="InterPro" id="IPR038461">
    <property type="entry name" value="Schlafen_AlbA_2_dom_sf"/>
</dbReference>
<dbReference type="Gene3D" id="3.30.565.60">
    <property type="match status" value="1"/>
</dbReference>
<evidence type="ECO:0000313" key="3">
    <source>
        <dbReference type="Proteomes" id="UP001524383"/>
    </source>
</evidence>
<keyword evidence="2" id="KW-0547">Nucleotide-binding</keyword>
<dbReference type="Pfam" id="PF13749">
    <property type="entry name" value="HATPase_c_4"/>
    <property type="match status" value="1"/>
</dbReference>
<accession>A0ABD4TQ51</accession>
<gene>
    <name evidence="2" type="ORF">FTO68_10560</name>
</gene>
<keyword evidence="2" id="KW-0378">Hydrolase</keyword>
<protein>
    <submittedName>
        <fullName evidence="2">ATP-dependent DNA helicase RecG</fullName>
    </submittedName>
</protein>
<name>A0ABD4TQ51_9EURY</name>